<dbReference type="EMBL" id="JABVXQ010000015">
    <property type="protein sequence ID" value="KAF6075102.1"/>
    <property type="molecule type" value="Genomic_DNA"/>
</dbReference>
<name>A0A833YC26_9CHIR</name>
<sequence>MLWCSNQKMHPLPEVPALSDVTGSWESPCLSSFIGIGFGGECSLSSRWKNHGTTLIAGHSPKYPSTFTQRILEPGASAPPPILRVSLVARKQQSLPGGPPLQTRFQGNVGDEAGCSVVAPKRGAALPSPPSLQEGPLLEPSLSKPLSHFLQGLSHSTFLFAFTLELPSDLCFLPHPH</sequence>
<proteinExistence type="predicted"/>
<protein>
    <submittedName>
        <fullName evidence="1">Uncharacterized protein</fullName>
    </submittedName>
</protein>
<dbReference type="AlphaFoldDB" id="A0A833YC26"/>
<comment type="caution">
    <text evidence="1">The sequence shown here is derived from an EMBL/GenBank/DDBJ whole genome shotgun (WGS) entry which is preliminary data.</text>
</comment>
<accession>A0A833YC26</accession>
<evidence type="ECO:0000313" key="1">
    <source>
        <dbReference type="EMBL" id="KAF6075102.1"/>
    </source>
</evidence>
<reference evidence="1 2" key="1">
    <citation type="journal article" date="2020" name="Nature">
        <title>Six reference-quality genomes reveal evolution of bat adaptations.</title>
        <authorList>
            <person name="Jebb D."/>
            <person name="Huang Z."/>
            <person name="Pippel M."/>
            <person name="Hughes G.M."/>
            <person name="Lavrichenko K."/>
            <person name="Devanna P."/>
            <person name="Winkler S."/>
            <person name="Jermiin L.S."/>
            <person name="Skirmuntt E.C."/>
            <person name="Katzourakis A."/>
            <person name="Burkitt-Gray L."/>
            <person name="Ray D.A."/>
            <person name="Sullivan K.A.M."/>
            <person name="Roscito J.G."/>
            <person name="Kirilenko B.M."/>
            <person name="Davalos L.M."/>
            <person name="Corthals A.P."/>
            <person name="Power M.L."/>
            <person name="Jones G."/>
            <person name="Ransome R.D."/>
            <person name="Dechmann D.K.N."/>
            <person name="Locatelli A.G."/>
            <person name="Puechmaille S.J."/>
            <person name="Fedrigo O."/>
            <person name="Jarvis E.D."/>
            <person name="Hiller M."/>
            <person name="Vernes S.C."/>
            <person name="Myers E.W."/>
            <person name="Teeling E.C."/>
        </authorList>
    </citation>
    <scope>NUCLEOTIDE SEQUENCE [LARGE SCALE GENOMIC DNA]</scope>
    <source>
        <strain evidence="1">Bat1K_MPI-CBG_1</strain>
    </source>
</reference>
<evidence type="ECO:0000313" key="2">
    <source>
        <dbReference type="Proteomes" id="UP000664940"/>
    </source>
</evidence>
<dbReference type="Proteomes" id="UP000664940">
    <property type="component" value="Unassembled WGS sequence"/>
</dbReference>
<gene>
    <name evidence="1" type="ORF">HJG60_009500</name>
</gene>
<organism evidence="1 2">
    <name type="scientific">Phyllostomus discolor</name>
    <name type="common">pale spear-nosed bat</name>
    <dbReference type="NCBI Taxonomy" id="89673"/>
    <lineage>
        <taxon>Eukaryota</taxon>
        <taxon>Metazoa</taxon>
        <taxon>Chordata</taxon>
        <taxon>Craniata</taxon>
        <taxon>Vertebrata</taxon>
        <taxon>Euteleostomi</taxon>
        <taxon>Mammalia</taxon>
        <taxon>Eutheria</taxon>
        <taxon>Laurasiatheria</taxon>
        <taxon>Chiroptera</taxon>
        <taxon>Yangochiroptera</taxon>
        <taxon>Phyllostomidae</taxon>
        <taxon>Phyllostominae</taxon>
        <taxon>Phyllostomus</taxon>
    </lineage>
</organism>